<sequence length="132" mass="15554">MKSDDALKQFKELGEEAVLLLAFQDTEEYRVIRGQIMIERLIDSLLEKNLTKYKTLLKRHRIYFDLKVDLCLCLNLMSEKLGNALHTLNKIRNKLSHEKTPEVSQDEIKKLNTGFYKEPMFQKALDFVYEKG</sequence>
<protein>
    <submittedName>
        <fullName evidence="1">Uncharacterized protein</fullName>
    </submittedName>
</protein>
<accession>X0W9X0</accession>
<reference evidence="1" key="1">
    <citation type="journal article" date="2014" name="Front. Microbiol.">
        <title>High frequency of phylogenetically diverse reductive dehalogenase-homologous genes in deep subseafloor sedimentary metagenomes.</title>
        <authorList>
            <person name="Kawai M."/>
            <person name="Futagami T."/>
            <person name="Toyoda A."/>
            <person name="Takaki Y."/>
            <person name="Nishi S."/>
            <person name="Hori S."/>
            <person name="Arai W."/>
            <person name="Tsubouchi T."/>
            <person name="Morono Y."/>
            <person name="Uchiyama I."/>
            <person name="Ito T."/>
            <person name="Fujiyama A."/>
            <person name="Inagaki F."/>
            <person name="Takami H."/>
        </authorList>
    </citation>
    <scope>NUCLEOTIDE SEQUENCE</scope>
    <source>
        <strain evidence="1">Expedition CK06-06</strain>
    </source>
</reference>
<organism evidence="1">
    <name type="scientific">marine sediment metagenome</name>
    <dbReference type="NCBI Taxonomy" id="412755"/>
    <lineage>
        <taxon>unclassified sequences</taxon>
        <taxon>metagenomes</taxon>
        <taxon>ecological metagenomes</taxon>
    </lineage>
</organism>
<dbReference type="SUPFAM" id="SSF158668">
    <property type="entry name" value="MtlR-like"/>
    <property type="match status" value="1"/>
</dbReference>
<proteinExistence type="predicted"/>
<name>X0W9X0_9ZZZZ</name>
<gene>
    <name evidence="1" type="ORF">S01H1_60535</name>
</gene>
<evidence type="ECO:0000313" key="1">
    <source>
        <dbReference type="EMBL" id="GAG21393.1"/>
    </source>
</evidence>
<feature type="non-terminal residue" evidence="1">
    <location>
        <position position="132"/>
    </location>
</feature>
<dbReference type="InterPro" id="IPR038026">
    <property type="entry name" value="MtlR-like_sf"/>
</dbReference>
<dbReference type="AlphaFoldDB" id="X0W9X0"/>
<comment type="caution">
    <text evidence="1">The sequence shown here is derived from an EMBL/GenBank/DDBJ whole genome shotgun (WGS) entry which is preliminary data.</text>
</comment>
<dbReference type="EMBL" id="BARS01039653">
    <property type="protein sequence ID" value="GAG21393.1"/>
    <property type="molecule type" value="Genomic_DNA"/>
</dbReference>
<dbReference type="Gene3D" id="1.20.120.330">
    <property type="entry name" value="Nucleotidyltransferases domain 2"/>
    <property type="match status" value="1"/>
</dbReference>